<organism evidence="1 2">
    <name type="scientific">Geothermobacter ehrlichii</name>
    <dbReference type="NCBI Taxonomy" id="213224"/>
    <lineage>
        <taxon>Bacteria</taxon>
        <taxon>Pseudomonadati</taxon>
        <taxon>Thermodesulfobacteriota</taxon>
        <taxon>Desulfuromonadia</taxon>
        <taxon>Desulfuromonadales</taxon>
        <taxon>Geothermobacteraceae</taxon>
        <taxon>Geothermobacter</taxon>
    </lineage>
</organism>
<dbReference type="Proteomes" id="UP000324159">
    <property type="component" value="Unassembled WGS sequence"/>
</dbReference>
<keyword evidence="2" id="KW-1185">Reference proteome</keyword>
<accession>A0A5D3WLL9</accession>
<comment type="caution">
    <text evidence="1">The sequence shown here is derived from an EMBL/GenBank/DDBJ whole genome shotgun (WGS) entry which is preliminary data.</text>
</comment>
<evidence type="ECO:0000313" key="2">
    <source>
        <dbReference type="Proteomes" id="UP000324159"/>
    </source>
</evidence>
<evidence type="ECO:0000313" key="1">
    <source>
        <dbReference type="EMBL" id="TYO99164.1"/>
    </source>
</evidence>
<reference evidence="1 2" key="1">
    <citation type="submission" date="2019-07" db="EMBL/GenBank/DDBJ databases">
        <title>Genomic Encyclopedia of Type Strains, Phase IV (KMG-IV): sequencing the most valuable type-strain genomes for metagenomic binning, comparative biology and taxonomic classification.</title>
        <authorList>
            <person name="Goeker M."/>
        </authorList>
    </citation>
    <scope>NUCLEOTIDE SEQUENCE [LARGE SCALE GENOMIC DNA]</scope>
    <source>
        <strain evidence="1 2">SS015</strain>
    </source>
</reference>
<dbReference type="RefSeq" id="WP_148895092.1">
    <property type="nucleotide sequence ID" value="NZ_VNIB01000003.1"/>
</dbReference>
<dbReference type="OrthoDB" id="5405934at2"/>
<gene>
    <name evidence="1" type="ORF">EDC39_1035</name>
</gene>
<dbReference type="EMBL" id="VNIB01000003">
    <property type="protein sequence ID" value="TYO99164.1"/>
    <property type="molecule type" value="Genomic_DNA"/>
</dbReference>
<protein>
    <submittedName>
        <fullName evidence="1">Uncharacterized protein</fullName>
    </submittedName>
</protein>
<sequence>MQRSRYEYLCAEVEAGNDAFVCHPDSNEEGIITGCVLKTGHMLVKTAQGQTRCWDFNSCKDLQHPKQGPMI</sequence>
<name>A0A5D3WLL9_9BACT</name>
<dbReference type="AlphaFoldDB" id="A0A5D3WLL9"/>
<proteinExistence type="predicted"/>